<dbReference type="CDD" id="cd00093">
    <property type="entry name" value="HTH_XRE"/>
    <property type="match status" value="1"/>
</dbReference>
<dbReference type="PANTHER" id="PTHR35010:SF2">
    <property type="entry name" value="BLL4672 PROTEIN"/>
    <property type="match status" value="1"/>
</dbReference>
<dbReference type="Gene3D" id="3.30.450.180">
    <property type="match status" value="1"/>
</dbReference>
<protein>
    <submittedName>
        <fullName evidence="2">Transcriptional regulator</fullName>
    </submittedName>
</protein>
<organism evidence="2 3">
    <name type="scientific">Nocardia jinanensis</name>
    <dbReference type="NCBI Taxonomy" id="382504"/>
    <lineage>
        <taxon>Bacteria</taxon>
        <taxon>Bacillati</taxon>
        <taxon>Actinomycetota</taxon>
        <taxon>Actinomycetes</taxon>
        <taxon>Mycobacteriales</taxon>
        <taxon>Nocardiaceae</taxon>
        <taxon>Nocardia</taxon>
    </lineage>
</organism>
<dbReference type="EMBL" id="BMMH01000004">
    <property type="protein sequence ID" value="GGL09529.1"/>
    <property type="molecule type" value="Genomic_DNA"/>
</dbReference>
<dbReference type="GO" id="GO:0003677">
    <property type="term" value="F:DNA binding"/>
    <property type="evidence" value="ECO:0007669"/>
    <property type="project" value="InterPro"/>
</dbReference>
<reference evidence="2" key="1">
    <citation type="journal article" date="2014" name="Int. J. Syst. Evol. Microbiol.">
        <title>Complete genome sequence of Corynebacterium casei LMG S-19264T (=DSM 44701T), isolated from a smear-ripened cheese.</title>
        <authorList>
            <consortium name="US DOE Joint Genome Institute (JGI-PGF)"/>
            <person name="Walter F."/>
            <person name="Albersmeier A."/>
            <person name="Kalinowski J."/>
            <person name="Ruckert C."/>
        </authorList>
    </citation>
    <scope>NUCLEOTIDE SEQUENCE</scope>
    <source>
        <strain evidence="2">CGMCC 4.3508</strain>
    </source>
</reference>
<dbReference type="PROSITE" id="PS50943">
    <property type="entry name" value="HTH_CROC1"/>
    <property type="match status" value="1"/>
</dbReference>
<dbReference type="AlphaFoldDB" id="A0A917RJQ7"/>
<evidence type="ECO:0000313" key="2">
    <source>
        <dbReference type="EMBL" id="GGL09529.1"/>
    </source>
</evidence>
<reference evidence="2" key="2">
    <citation type="submission" date="2020-09" db="EMBL/GenBank/DDBJ databases">
        <authorList>
            <person name="Sun Q."/>
            <person name="Zhou Y."/>
        </authorList>
    </citation>
    <scope>NUCLEOTIDE SEQUENCE</scope>
    <source>
        <strain evidence="2">CGMCC 4.3508</strain>
    </source>
</reference>
<dbReference type="PANTHER" id="PTHR35010">
    <property type="entry name" value="BLL4672 PROTEIN-RELATED"/>
    <property type="match status" value="1"/>
</dbReference>
<comment type="caution">
    <text evidence="2">The sequence shown here is derived from an EMBL/GenBank/DDBJ whole genome shotgun (WGS) entry which is preliminary data.</text>
</comment>
<accession>A0A917RJQ7</accession>
<proteinExistence type="predicted"/>
<keyword evidence="3" id="KW-1185">Reference proteome</keyword>
<dbReference type="InterPro" id="IPR041413">
    <property type="entry name" value="MLTR_LBD"/>
</dbReference>
<dbReference type="SMART" id="SM00530">
    <property type="entry name" value="HTH_XRE"/>
    <property type="match status" value="1"/>
</dbReference>
<dbReference type="Pfam" id="PF13560">
    <property type="entry name" value="HTH_31"/>
    <property type="match status" value="1"/>
</dbReference>
<dbReference type="InterPro" id="IPR001387">
    <property type="entry name" value="Cro/C1-type_HTH"/>
</dbReference>
<evidence type="ECO:0000313" key="3">
    <source>
        <dbReference type="Proteomes" id="UP000638263"/>
    </source>
</evidence>
<dbReference type="Gene3D" id="1.10.260.40">
    <property type="entry name" value="lambda repressor-like DNA-binding domains"/>
    <property type="match status" value="1"/>
</dbReference>
<sequence>MGLFLRSRRDAVAPAQVGLPTGARRRAPGLRRSELATLAGVSVEYITRLEQGRDRNPSPQVLAALADALALTSAERIHLYRLTKADTGFHCMGRARPGREIRPTIQALLDQLEPAAAVVVNRLTDVLACTDGYRRLMQPTGALDGEHYANLAHFTFTDPRAREVYPDWDHLADQLVATLKQGPFRADPEIAALADQLTITAGAAFTDRVATVPNLPAATGVTRVTHPEAGALRLAYETLDLFADDDQQLIVHLPADPATAAALDGLAGHRPGNLRAVPS</sequence>
<dbReference type="SUPFAM" id="SSF47413">
    <property type="entry name" value="lambda repressor-like DNA-binding domains"/>
    <property type="match status" value="1"/>
</dbReference>
<dbReference type="Proteomes" id="UP000638263">
    <property type="component" value="Unassembled WGS sequence"/>
</dbReference>
<gene>
    <name evidence="2" type="ORF">GCM10011588_24880</name>
</gene>
<name>A0A917RJQ7_9NOCA</name>
<feature type="domain" description="HTH cro/C1-type" evidence="1">
    <location>
        <begin position="23"/>
        <end position="76"/>
    </location>
</feature>
<dbReference type="InterPro" id="IPR010982">
    <property type="entry name" value="Lambda_DNA-bd_dom_sf"/>
</dbReference>
<evidence type="ECO:0000259" key="1">
    <source>
        <dbReference type="PROSITE" id="PS50943"/>
    </source>
</evidence>
<dbReference type="Pfam" id="PF17765">
    <property type="entry name" value="MLTR_LBD"/>
    <property type="match status" value="1"/>
</dbReference>